<evidence type="ECO:0000313" key="7">
    <source>
        <dbReference type="EMBL" id="MEZ0164426.1"/>
    </source>
</evidence>
<dbReference type="Pfam" id="PF13185">
    <property type="entry name" value="GAF_2"/>
    <property type="match status" value="1"/>
</dbReference>
<evidence type="ECO:0000256" key="3">
    <source>
        <dbReference type="ARBA" id="ARBA00023015"/>
    </source>
</evidence>
<evidence type="ECO:0000256" key="1">
    <source>
        <dbReference type="ARBA" id="ARBA00022679"/>
    </source>
</evidence>
<dbReference type="InterPro" id="IPR003018">
    <property type="entry name" value="GAF"/>
</dbReference>
<dbReference type="InterPro" id="IPR036388">
    <property type="entry name" value="WH-like_DNA-bd_sf"/>
</dbReference>
<dbReference type="InterPro" id="IPR011006">
    <property type="entry name" value="CheY-like_superfamily"/>
</dbReference>
<evidence type="ECO:0000256" key="5">
    <source>
        <dbReference type="SAM" id="MobiDB-lite"/>
    </source>
</evidence>
<evidence type="ECO:0000256" key="4">
    <source>
        <dbReference type="ARBA" id="ARBA00023163"/>
    </source>
</evidence>
<dbReference type="SMART" id="SM00065">
    <property type="entry name" value="GAF"/>
    <property type="match status" value="1"/>
</dbReference>
<keyword evidence="2" id="KW-0418">Kinase</keyword>
<dbReference type="Pfam" id="PF03861">
    <property type="entry name" value="ANTAR"/>
    <property type="match status" value="1"/>
</dbReference>
<dbReference type="PIRSF" id="PIRSF036625">
    <property type="entry name" value="GAF_ANTAR"/>
    <property type="match status" value="1"/>
</dbReference>
<evidence type="ECO:0000259" key="6">
    <source>
        <dbReference type="PROSITE" id="PS50921"/>
    </source>
</evidence>
<dbReference type="InterPro" id="IPR005561">
    <property type="entry name" value="ANTAR"/>
</dbReference>
<dbReference type="SUPFAM" id="SSF52172">
    <property type="entry name" value="CheY-like"/>
    <property type="match status" value="1"/>
</dbReference>
<accession>A0ABV4GYP3</accession>
<proteinExistence type="predicted"/>
<dbReference type="SMART" id="SM01012">
    <property type="entry name" value="ANTAR"/>
    <property type="match status" value="1"/>
</dbReference>
<keyword evidence="1" id="KW-0808">Transferase</keyword>
<dbReference type="EMBL" id="JBGFTU010000006">
    <property type="protein sequence ID" value="MEZ0164426.1"/>
    <property type="molecule type" value="Genomic_DNA"/>
</dbReference>
<sequence>MTDSGVQTPHAARTDGTGSSLSRRLAELALQLHRHRDPQDVLDGIVTAAVALVPGAREATITQVRRRQVVSAVAATSPGAGSFDALQQELGEGPCLDALFTEPLVRVDDLAADTRWPALARRAPDVGVASAVCVRLYVAGDNLGALNLLAPNPGAFDEEAEDVGQLLASHAAIAVAGTQEVANVRAALDSRDLIGQAKGILMARHKLTAEQAFAVLTRYSQDTNRKLRDVAADVAATGHLE</sequence>
<keyword evidence="3" id="KW-0805">Transcription regulation</keyword>
<keyword evidence="8" id="KW-1185">Reference proteome</keyword>
<organism evidence="7 8">
    <name type="scientific">Kineococcus halophytocola</name>
    <dbReference type="NCBI Taxonomy" id="3234027"/>
    <lineage>
        <taxon>Bacteria</taxon>
        <taxon>Bacillati</taxon>
        <taxon>Actinomycetota</taxon>
        <taxon>Actinomycetes</taxon>
        <taxon>Kineosporiales</taxon>
        <taxon>Kineosporiaceae</taxon>
        <taxon>Kineococcus</taxon>
    </lineage>
</organism>
<evidence type="ECO:0000313" key="8">
    <source>
        <dbReference type="Proteomes" id="UP001565927"/>
    </source>
</evidence>
<keyword evidence="4" id="KW-0804">Transcription</keyword>
<dbReference type="Gene3D" id="1.10.10.10">
    <property type="entry name" value="Winged helix-like DNA-binding domain superfamily/Winged helix DNA-binding domain"/>
    <property type="match status" value="1"/>
</dbReference>
<dbReference type="PROSITE" id="PS50921">
    <property type="entry name" value="ANTAR"/>
    <property type="match status" value="1"/>
</dbReference>
<dbReference type="RefSeq" id="WP_370440672.1">
    <property type="nucleotide sequence ID" value="NZ_JBGFTU010000006.1"/>
</dbReference>
<gene>
    <name evidence="7" type="ORF">AB2L27_06565</name>
</gene>
<feature type="domain" description="ANTAR" evidence="6">
    <location>
        <begin position="174"/>
        <end position="235"/>
    </location>
</feature>
<dbReference type="Proteomes" id="UP001565927">
    <property type="component" value="Unassembled WGS sequence"/>
</dbReference>
<evidence type="ECO:0000256" key="2">
    <source>
        <dbReference type="ARBA" id="ARBA00022777"/>
    </source>
</evidence>
<protein>
    <submittedName>
        <fullName evidence="7">GAF and ANTAR domain-containing protein</fullName>
    </submittedName>
</protein>
<dbReference type="InterPro" id="IPR029016">
    <property type="entry name" value="GAF-like_dom_sf"/>
</dbReference>
<dbReference type="InterPro" id="IPR012074">
    <property type="entry name" value="GAF_ANTAR"/>
</dbReference>
<dbReference type="SUPFAM" id="SSF55781">
    <property type="entry name" value="GAF domain-like"/>
    <property type="match status" value="1"/>
</dbReference>
<dbReference type="Gene3D" id="3.30.450.40">
    <property type="match status" value="1"/>
</dbReference>
<comment type="caution">
    <text evidence="7">The sequence shown here is derived from an EMBL/GenBank/DDBJ whole genome shotgun (WGS) entry which is preliminary data.</text>
</comment>
<name>A0ABV4GYP3_9ACTN</name>
<reference evidence="7 8" key="1">
    <citation type="submission" date="2024-07" db="EMBL/GenBank/DDBJ databases">
        <authorList>
            <person name="Thanompreechachai J."/>
            <person name="Duangmal K."/>
        </authorList>
    </citation>
    <scope>NUCLEOTIDE SEQUENCE [LARGE SCALE GENOMIC DNA]</scope>
    <source>
        <strain evidence="7 8">LSe6-4</strain>
    </source>
</reference>
<feature type="region of interest" description="Disordered" evidence="5">
    <location>
        <begin position="1"/>
        <end position="20"/>
    </location>
</feature>